<dbReference type="OrthoDB" id="9798107at2"/>
<dbReference type="PANTHER" id="PTHR16222:SF24">
    <property type="entry name" value="ADP-RIBOSYLHYDROLASE ARH3"/>
    <property type="match status" value="1"/>
</dbReference>
<dbReference type="PANTHER" id="PTHR16222">
    <property type="entry name" value="ADP-RIBOSYLGLYCOHYDROLASE"/>
    <property type="match status" value="1"/>
</dbReference>
<comment type="caution">
    <text evidence="4">The sequence shown here is derived from an EMBL/GenBank/DDBJ whole genome shotgun (WGS) entry which is preliminary data.</text>
</comment>
<comment type="similarity">
    <text evidence="1">Belongs to the ADP-ribosylglycohydrolase family.</text>
</comment>
<evidence type="ECO:0000256" key="2">
    <source>
        <dbReference type="ARBA" id="ARBA00022801"/>
    </source>
</evidence>
<dbReference type="eggNOG" id="COG1397">
    <property type="taxonomic scope" value="Bacteria"/>
</dbReference>
<dbReference type="SUPFAM" id="SSF101478">
    <property type="entry name" value="ADP-ribosylglycohydrolase"/>
    <property type="match status" value="1"/>
</dbReference>
<accession>A0A087A2U4</accession>
<feature type="binding site" evidence="3">
    <location>
        <position position="268"/>
    </location>
    <ligand>
        <name>Mg(2+)</name>
        <dbReference type="ChEBI" id="CHEBI:18420"/>
        <label>1</label>
    </ligand>
</feature>
<dbReference type="EC" id="3.2.2.24" evidence="4"/>
<dbReference type="Gene3D" id="1.10.4080.10">
    <property type="entry name" value="ADP-ribosylation/Crystallin J1"/>
    <property type="match status" value="1"/>
</dbReference>
<feature type="binding site" evidence="3">
    <location>
        <position position="88"/>
    </location>
    <ligand>
        <name>Mg(2+)</name>
        <dbReference type="ChEBI" id="CHEBI:18420"/>
        <label>1</label>
    </ligand>
</feature>
<feature type="binding site" evidence="3">
    <location>
        <position position="89"/>
    </location>
    <ligand>
        <name>Mg(2+)</name>
        <dbReference type="ChEBI" id="CHEBI:18420"/>
        <label>1</label>
    </ligand>
</feature>
<keyword evidence="2 4" id="KW-0378">Hydrolase</keyword>
<dbReference type="STRING" id="1437608.GCA_000771645_01943"/>
<evidence type="ECO:0000313" key="5">
    <source>
        <dbReference type="Proteomes" id="UP000029108"/>
    </source>
</evidence>
<organism evidence="4 5">
    <name type="scientific">Bifidobacterium biavatii DSM 23969</name>
    <dbReference type="NCBI Taxonomy" id="1437608"/>
    <lineage>
        <taxon>Bacteria</taxon>
        <taxon>Bacillati</taxon>
        <taxon>Actinomycetota</taxon>
        <taxon>Actinomycetes</taxon>
        <taxon>Bifidobacteriales</taxon>
        <taxon>Bifidobacteriaceae</taxon>
        <taxon>Bifidobacterium</taxon>
    </lineage>
</organism>
<keyword evidence="4" id="KW-0326">Glycosidase</keyword>
<dbReference type="InterPro" id="IPR036705">
    <property type="entry name" value="Ribosyl_crysJ1_sf"/>
</dbReference>
<dbReference type="Proteomes" id="UP000029108">
    <property type="component" value="Unassembled WGS sequence"/>
</dbReference>
<feature type="binding site" evidence="3">
    <location>
        <position position="271"/>
    </location>
    <ligand>
        <name>Mg(2+)</name>
        <dbReference type="ChEBI" id="CHEBI:18420"/>
        <label>1</label>
    </ligand>
</feature>
<keyword evidence="3" id="KW-0479">Metal-binding</keyword>
<dbReference type="InterPro" id="IPR005502">
    <property type="entry name" value="Ribosyl_crysJ1"/>
</dbReference>
<dbReference type="RefSeq" id="WP_081891796.1">
    <property type="nucleotide sequence ID" value="NZ_JDUU01000038.1"/>
</dbReference>
<evidence type="ECO:0000313" key="4">
    <source>
        <dbReference type="EMBL" id="KFI53094.1"/>
    </source>
</evidence>
<protein>
    <submittedName>
        <fullName evidence="4">ADP-ribosylglycohydrolase</fullName>
        <ecNumber evidence="4">3.2.2.24</ecNumber>
    </submittedName>
</protein>
<dbReference type="InterPro" id="IPR050792">
    <property type="entry name" value="ADP-ribosylglycohydrolase"/>
</dbReference>
<proteinExistence type="inferred from homology"/>
<dbReference type="GO" id="GO:0047407">
    <property type="term" value="F:ADP-ribosyl-[dinitrogen reductase] hydrolase activity"/>
    <property type="evidence" value="ECO:0007669"/>
    <property type="project" value="UniProtKB-EC"/>
</dbReference>
<feature type="binding site" evidence="3">
    <location>
        <position position="87"/>
    </location>
    <ligand>
        <name>Mg(2+)</name>
        <dbReference type="ChEBI" id="CHEBI:18420"/>
        <label>1</label>
    </ligand>
</feature>
<evidence type="ECO:0000256" key="1">
    <source>
        <dbReference type="ARBA" id="ARBA00010702"/>
    </source>
</evidence>
<keyword evidence="5" id="KW-1185">Reference proteome</keyword>
<comment type="cofactor">
    <cofactor evidence="3">
        <name>Mg(2+)</name>
        <dbReference type="ChEBI" id="CHEBI:18420"/>
    </cofactor>
    <text evidence="3">Binds 2 magnesium ions per subunit.</text>
</comment>
<sequence length="319" mass="33716">MTALSNEPNTNNININNTNIHAGTTVNADVAGTSRISASVAQLHAAVYGQAVGDALGVPYEFEPRDSFACTGMTGHGSHNQPAGTWSDDTAMMLATLDSLSDHNGQVDTADMLAKYRAWITRGEYTPDGTVFDVGGTTSRALASGRGGTRERDNGNGSLMRILPLAFTDCSDDDIRRASAVTHAHEISTEACVRFVRVARLLIEHGRGCSDAELCRAAGLPADLRSRSRDDIPSSGFVLDTLQAAMWCLLTTDSYRDCVLTAVNLGSDTDTTAAVAGGLAGLAYGDGENPWEREMRNTALLESLIAKAVDGLPALHARA</sequence>
<name>A0A087A2U4_9BIFI</name>
<evidence type="ECO:0000256" key="3">
    <source>
        <dbReference type="PIRSR" id="PIRSR605502-1"/>
    </source>
</evidence>
<feature type="binding site" evidence="3">
    <location>
        <position position="270"/>
    </location>
    <ligand>
        <name>Mg(2+)</name>
        <dbReference type="ChEBI" id="CHEBI:18420"/>
        <label>1</label>
    </ligand>
</feature>
<dbReference type="Pfam" id="PF03747">
    <property type="entry name" value="ADP_ribosyl_GH"/>
    <property type="match status" value="1"/>
</dbReference>
<gene>
    <name evidence="4" type="ORF">BBIA_1070</name>
</gene>
<dbReference type="AlphaFoldDB" id="A0A087A2U4"/>
<dbReference type="GO" id="GO:0046872">
    <property type="term" value="F:metal ion binding"/>
    <property type="evidence" value="ECO:0007669"/>
    <property type="project" value="UniProtKB-KW"/>
</dbReference>
<dbReference type="EMBL" id="JGYN01000003">
    <property type="protein sequence ID" value="KFI53094.1"/>
    <property type="molecule type" value="Genomic_DNA"/>
</dbReference>
<reference evidence="4 5" key="1">
    <citation type="submission" date="2014-03" db="EMBL/GenBank/DDBJ databases">
        <title>Genomics of Bifidobacteria.</title>
        <authorList>
            <person name="Ventura M."/>
            <person name="Milani C."/>
            <person name="Lugli G.A."/>
        </authorList>
    </citation>
    <scope>NUCLEOTIDE SEQUENCE [LARGE SCALE GENOMIC DNA]</scope>
    <source>
        <strain evidence="4 5">DSM 23969</strain>
    </source>
</reference>
<keyword evidence="3" id="KW-0460">Magnesium</keyword>